<gene>
    <name evidence="10" type="primary">LOC116952936</name>
</gene>
<keyword evidence="9" id="KW-1185">Reference proteome</keyword>
<dbReference type="Pfam" id="PF00907">
    <property type="entry name" value="T-box"/>
    <property type="match status" value="1"/>
</dbReference>
<dbReference type="CDD" id="cd20191">
    <property type="entry name" value="T-box_TBX15_18_22-like"/>
    <property type="match status" value="1"/>
</dbReference>
<dbReference type="GO" id="GO:0000978">
    <property type="term" value="F:RNA polymerase II cis-regulatory region sequence-specific DNA binding"/>
    <property type="evidence" value="ECO:0007669"/>
    <property type="project" value="InterPro"/>
</dbReference>
<proteinExistence type="predicted"/>
<feature type="compositionally biased region" description="Low complexity" evidence="7">
    <location>
        <begin position="457"/>
        <end position="480"/>
    </location>
</feature>
<evidence type="ECO:0000259" key="8">
    <source>
        <dbReference type="PROSITE" id="PS50252"/>
    </source>
</evidence>
<dbReference type="Proteomes" id="UP001318040">
    <property type="component" value="Chromosome 49"/>
</dbReference>
<protein>
    <submittedName>
        <fullName evidence="10">T-box transcription factor TBX18-like</fullName>
    </submittedName>
</protein>
<feature type="compositionally biased region" description="Basic residues" evidence="7">
    <location>
        <begin position="481"/>
        <end position="493"/>
    </location>
</feature>
<keyword evidence="5 6" id="KW-0539">Nucleus</keyword>
<dbReference type="PROSITE" id="PS01283">
    <property type="entry name" value="TBOX_1"/>
    <property type="match status" value="1"/>
</dbReference>
<comment type="caution">
    <text evidence="6">Lacks conserved residue(s) required for the propagation of feature annotation.</text>
</comment>
<dbReference type="InterPro" id="IPR018186">
    <property type="entry name" value="TF_T-box_CS"/>
</dbReference>
<dbReference type="PRINTS" id="PR00937">
    <property type="entry name" value="TBOX"/>
</dbReference>
<dbReference type="InterPro" id="IPR001699">
    <property type="entry name" value="TF_T-box"/>
</dbReference>
<evidence type="ECO:0000256" key="2">
    <source>
        <dbReference type="ARBA" id="ARBA00023015"/>
    </source>
</evidence>
<name>A0AAJ7U3L4_PETMA</name>
<dbReference type="PROSITE" id="PS50252">
    <property type="entry name" value="TBOX_3"/>
    <property type="match status" value="1"/>
</dbReference>
<dbReference type="InterPro" id="IPR036960">
    <property type="entry name" value="T-box_sf"/>
</dbReference>
<dbReference type="GO" id="GO:0005634">
    <property type="term" value="C:nucleus"/>
    <property type="evidence" value="ECO:0007669"/>
    <property type="project" value="UniProtKB-SubCell"/>
</dbReference>
<feature type="compositionally biased region" description="Acidic residues" evidence="7">
    <location>
        <begin position="41"/>
        <end position="71"/>
    </location>
</feature>
<dbReference type="InterPro" id="IPR046360">
    <property type="entry name" value="T-box_DNA-bd"/>
</dbReference>
<feature type="compositionally biased region" description="Low complexity" evidence="7">
    <location>
        <begin position="128"/>
        <end position="144"/>
    </location>
</feature>
<dbReference type="GO" id="GO:0045893">
    <property type="term" value="P:positive regulation of DNA-templated transcription"/>
    <property type="evidence" value="ECO:0007669"/>
    <property type="project" value="InterPro"/>
</dbReference>
<dbReference type="FunFam" id="2.60.40.820:FF:000001">
    <property type="entry name" value="T-box transcription factor TBX18"/>
    <property type="match status" value="1"/>
</dbReference>
<keyword evidence="2" id="KW-0805">Transcription regulation</keyword>
<sequence length="608" mass="64984">MAEKRRLGPALSSRAHAFSVEALIGVSSRKRRRDGSGSNENGEEDDDDEEEEEGEEEDEEGGDEAEGDEEDERGKSAALEKARGAAERASGGEERQRAATSLDLQSASGSDPVSPPVAPADRDDPADPARAPATPAAPTVSVPGLGHSQGAPPPSDLAGVRVELQGSELWQRFHSIGTEMIITKAGRRMFPAIRVKVSGLLPHHHYHLAMDIVPLDNKRYRYVYHSSKWIVAGNADAAPPHRLYLHPDSPASGDTWARGVVSFDRAKLTNNELDESGHIILHSMHRYLPRVHVVRKEAGGAHAVPCPTADNSRAFSFPETVFTTVTAYQNQQITRLKIDRNPFAKGFRESGRNRTGLEALMDSYTLWRPPGRALSLEEAAAGGRLHATQASLLDASLMASGFGAAPPPGHHHHHHMFLPTMGPVHMAGSPHPHAHHHHHHHAAAAAAAAAQHHHHQQQQQQQQQHQQQQQQQQQHQALLAAHHHHHHHAHQHGPSHGEQQPRFSSLASCCAGGAGVGGGGSVGGQTAAAAAGGCTDSFASALALHGSRAGLQHLGLPRLGLACSISRKDVAPADDGASMASFQPALPCLMAQHAAHGAALKDFCSFFP</sequence>
<keyword evidence="3 6" id="KW-0238">DNA-binding</keyword>
<comment type="subcellular location">
    <subcellularLocation>
        <location evidence="1 6">Nucleus</location>
    </subcellularLocation>
</comment>
<dbReference type="SUPFAM" id="SSF49417">
    <property type="entry name" value="p53-like transcription factors"/>
    <property type="match status" value="1"/>
</dbReference>
<dbReference type="PANTHER" id="PTHR11267:SF207">
    <property type="entry name" value="OVER COMPENSATING MALES, ISOFORM A"/>
    <property type="match status" value="1"/>
</dbReference>
<dbReference type="SMART" id="SM00425">
    <property type="entry name" value="TBOX"/>
    <property type="match status" value="1"/>
</dbReference>
<dbReference type="InterPro" id="IPR008967">
    <property type="entry name" value="p53-like_TF_DNA-bd_sf"/>
</dbReference>
<feature type="region of interest" description="Disordered" evidence="7">
    <location>
        <begin position="420"/>
        <end position="502"/>
    </location>
</feature>
<evidence type="ECO:0000256" key="1">
    <source>
        <dbReference type="ARBA" id="ARBA00004123"/>
    </source>
</evidence>
<evidence type="ECO:0000256" key="3">
    <source>
        <dbReference type="ARBA" id="ARBA00023125"/>
    </source>
</evidence>
<evidence type="ECO:0000256" key="5">
    <source>
        <dbReference type="ARBA" id="ARBA00023242"/>
    </source>
</evidence>
<feature type="region of interest" description="Disordered" evidence="7">
    <location>
        <begin position="22"/>
        <end position="158"/>
    </location>
</feature>
<feature type="compositionally biased region" description="Basic residues" evidence="7">
    <location>
        <begin position="432"/>
        <end position="442"/>
    </location>
</feature>
<keyword evidence="4" id="KW-0804">Transcription</keyword>
<evidence type="ECO:0000256" key="4">
    <source>
        <dbReference type="ARBA" id="ARBA00023163"/>
    </source>
</evidence>
<organism evidence="9 10">
    <name type="scientific">Petromyzon marinus</name>
    <name type="common">Sea lamprey</name>
    <dbReference type="NCBI Taxonomy" id="7757"/>
    <lineage>
        <taxon>Eukaryota</taxon>
        <taxon>Metazoa</taxon>
        <taxon>Chordata</taxon>
        <taxon>Craniata</taxon>
        <taxon>Vertebrata</taxon>
        <taxon>Cyclostomata</taxon>
        <taxon>Hyperoartia</taxon>
        <taxon>Petromyzontiformes</taxon>
        <taxon>Petromyzontidae</taxon>
        <taxon>Petromyzon</taxon>
    </lineage>
</organism>
<dbReference type="GO" id="GO:0001708">
    <property type="term" value="P:cell fate specification"/>
    <property type="evidence" value="ECO:0007669"/>
    <property type="project" value="TreeGrafter"/>
</dbReference>
<reference evidence="10" key="1">
    <citation type="submission" date="2025-08" db="UniProtKB">
        <authorList>
            <consortium name="RefSeq"/>
        </authorList>
    </citation>
    <scope>IDENTIFICATION</scope>
    <source>
        <tissue evidence="10">Sperm</tissue>
    </source>
</reference>
<dbReference type="GO" id="GO:0000981">
    <property type="term" value="F:DNA-binding transcription factor activity, RNA polymerase II-specific"/>
    <property type="evidence" value="ECO:0007669"/>
    <property type="project" value="TreeGrafter"/>
</dbReference>
<accession>A0AAJ7U3L4</accession>
<evidence type="ECO:0000256" key="7">
    <source>
        <dbReference type="SAM" id="MobiDB-lite"/>
    </source>
</evidence>
<feature type="domain" description="T-box" evidence="8">
    <location>
        <begin position="164"/>
        <end position="349"/>
    </location>
</feature>
<feature type="compositionally biased region" description="Basic and acidic residues" evidence="7">
    <location>
        <begin position="72"/>
        <end position="97"/>
    </location>
</feature>
<dbReference type="AlphaFoldDB" id="A0AAJ7U3L4"/>
<evidence type="ECO:0000313" key="9">
    <source>
        <dbReference type="Proteomes" id="UP001318040"/>
    </source>
</evidence>
<dbReference type="KEGG" id="pmrn:116952936"/>
<evidence type="ECO:0000256" key="6">
    <source>
        <dbReference type="PROSITE-ProRule" id="PRU00201"/>
    </source>
</evidence>
<dbReference type="RefSeq" id="XP_032828569.1">
    <property type="nucleotide sequence ID" value="XM_032972678.1"/>
</dbReference>
<evidence type="ECO:0000313" key="10">
    <source>
        <dbReference type="RefSeq" id="XP_032828569.1"/>
    </source>
</evidence>
<dbReference type="Gene3D" id="2.60.40.820">
    <property type="entry name" value="Transcription factor, T-box"/>
    <property type="match status" value="1"/>
</dbReference>
<dbReference type="PANTHER" id="PTHR11267">
    <property type="entry name" value="T-BOX PROTEIN-RELATED"/>
    <property type="match status" value="1"/>
</dbReference>
<dbReference type="GO" id="GO:0000785">
    <property type="term" value="C:chromatin"/>
    <property type="evidence" value="ECO:0007669"/>
    <property type="project" value="TreeGrafter"/>
</dbReference>